<organism evidence="1">
    <name type="scientific">marine metagenome</name>
    <dbReference type="NCBI Taxonomy" id="408172"/>
    <lineage>
        <taxon>unclassified sequences</taxon>
        <taxon>metagenomes</taxon>
        <taxon>ecological metagenomes</taxon>
    </lineage>
</organism>
<dbReference type="InterPro" id="IPR018247">
    <property type="entry name" value="EF_Hand_1_Ca_BS"/>
</dbReference>
<accession>A0A381N1P8</accession>
<dbReference type="EMBL" id="UINC01000025">
    <property type="protein sequence ID" value="SUZ47608.1"/>
    <property type="molecule type" value="Genomic_DNA"/>
</dbReference>
<evidence type="ECO:0008006" key="2">
    <source>
        <dbReference type="Google" id="ProtNLM"/>
    </source>
</evidence>
<dbReference type="PROSITE" id="PS51318">
    <property type="entry name" value="TAT"/>
    <property type="match status" value="1"/>
</dbReference>
<proteinExistence type="predicted"/>
<name>A0A381N1P8_9ZZZZ</name>
<protein>
    <recommendedName>
        <fullName evidence="2">EF-hand domain-containing protein</fullName>
    </recommendedName>
</protein>
<gene>
    <name evidence="1" type="ORF">METZ01_LOCUS462</name>
</gene>
<evidence type="ECO:0000313" key="1">
    <source>
        <dbReference type="EMBL" id="SUZ47608.1"/>
    </source>
</evidence>
<dbReference type="InterPro" id="IPR006311">
    <property type="entry name" value="TAT_signal"/>
</dbReference>
<reference evidence="1" key="1">
    <citation type="submission" date="2018-05" db="EMBL/GenBank/DDBJ databases">
        <authorList>
            <person name="Lanie J.A."/>
            <person name="Ng W.-L."/>
            <person name="Kazmierczak K.M."/>
            <person name="Andrzejewski T.M."/>
            <person name="Davidsen T.M."/>
            <person name="Wayne K.J."/>
            <person name="Tettelin H."/>
            <person name="Glass J.I."/>
            <person name="Rusch D."/>
            <person name="Podicherti R."/>
            <person name="Tsui H.-C.T."/>
            <person name="Winkler M.E."/>
        </authorList>
    </citation>
    <scope>NUCLEOTIDE SEQUENCE</scope>
</reference>
<dbReference type="AlphaFoldDB" id="A0A381N1P8"/>
<dbReference type="Gene3D" id="3.20.20.80">
    <property type="entry name" value="Glycosidases"/>
    <property type="match status" value="1"/>
</dbReference>
<dbReference type="PROSITE" id="PS00018">
    <property type="entry name" value="EF_HAND_1"/>
    <property type="match status" value="1"/>
</dbReference>
<sequence>MTPRSLGRRDFLRLGGAALAVGASGISSLAQTETTLAPYLADVDGDGRLGAGDIQLMVQAISTDRGFGLVPNTGFDHRADVFGRGVVGQAEVDAVIRTVQSADPLALRIAPRPLTVAWHYGWHDQLRRPLLQQTVRYLAGDYLSNDATVETGFNDLKNEFGITVDALSWIPSRITPTILENYRAGYFGASNAETRHVALLYESILALPSVGGRVDFRSPAVDETLAEDFAAMAETMVEARDRYPTRVLLLDGRPVIFIFASHSWGLNQRDGGEFLRMATVVGQAREAFNQVYGELPYLVGEELLPLASTATPSPDRISRASVFDAVYTYHAANLKTSATPFEMNEAYGRLQRLRLERAAQAMQGLRNRFSSERVLMIPSLAGGFAKHGLPILNTTRSALADYLKLLMRFNNERYLPIEWPSAIGSAKLPAPIYTLGSWNEEYEGHAVFPARFNLALKDSEQFGFDFAMAIKEAFGWNHYAEREIDTR</sequence>